<protein>
    <submittedName>
        <fullName evidence="2">GNAT family N-acetyltransferase</fullName>
    </submittedName>
</protein>
<dbReference type="Pfam" id="PF13480">
    <property type="entry name" value="Acetyltransf_6"/>
    <property type="match status" value="1"/>
</dbReference>
<accession>A0A538TCW3</accession>
<proteinExistence type="predicted"/>
<dbReference type="EMBL" id="VBOX01000101">
    <property type="protein sequence ID" value="TMQ61471.1"/>
    <property type="molecule type" value="Genomic_DNA"/>
</dbReference>
<reference evidence="2 3" key="1">
    <citation type="journal article" date="2019" name="Nat. Microbiol.">
        <title>Mediterranean grassland soil C-N compound turnover is dependent on rainfall and depth, and is mediated by genomically divergent microorganisms.</title>
        <authorList>
            <person name="Diamond S."/>
            <person name="Andeer P.F."/>
            <person name="Li Z."/>
            <person name="Crits-Christoph A."/>
            <person name="Burstein D."/>
            <person name="Anantharaman K."/>
            <person name="Lane K.R."/>
            <person name="Thomas B.C."/>
            <person name="Pan C."/>
            <person name="Northen T.R."/>
            <person name="Banfield J.F."/>
        </authorList>
    </citation>
    <scope>NUCLEOTIDE SEQUENCE [LARGE SCALE GENOMIC DNA]</scope>
    <source>
        <strain evidence="2">WS_7</strain>
    </source>
</reference>
<dbReference type="GO" id="GO:0016740">
    <property type="term" value="F:transferase activity"/>
    <property type="evidence" value="ECO:0007669"/>
    <property type="project" value="UniProtKB-KW"/>
</dbReference>
<dbReference type="Proteomes" id="UP000317366">
    <property type="component" value="Unassembled WGS sequence"/>
</dbReference>
<evidence type="ECO:0000313" key="3">
    <source>
        <dbReference type="Proteomes" id="UP000317366"/>
    </source>
</evidence>
<keyword evidence="2" id="KW-0808">Transferase</keyword>
<dbReference type="InterPro" id="IPR038740">
    <property type="entry name" value="BioF2-like_GNAT_dom"/>
</dbReference>
<feature type="domain" description="BioF2-like acetyltransferase" evidence="1">
    <location>
        <begin position="177"/>
        <end position="311"/>
    </location>
</feature>
<comment type="caution">
    <text evidence="2">The sequence shown here is derived from an EMBL/GenBank/DDBJ whole genome shotgun (WGS) entry which is preliminary data.</text>
</comment>
<evidence type="ECO:0000313" key="2">
    <source>
        <dbReference type="EMBL" id="TMQ61471.1"/>
    </source>
</evidence>
<evidence type="ECO:0000259" key="1">
    <source>
        <dbReference type="Pfam" id="PF13480"/>
    </source>
</evidence>
<gene>
    <name evidence="2" type="ORF">E6K77_10250</name>
</gene>
<organism evidence="2 3">
    <name type="scientific">Eiseniibacteriota bacterium</name>
    <dbReference type="NCBI Taxonomy" id="2212470"/>
    <lineage>
        <taxon>Bacteria</taxon>
        <taxon>Candidatus Eiseniibacteriota</taxon>
    </lineage>
</organism>
<dbReference type="SUPFAM" id="SSF55729">
    <property type="entry name" value="Acyl-CoA N-acyltransferases (Nat)"/>
    <property type="match status" value="1"/>
</dbReference>
<sequence>MNHTDRPIPSTLRLEHCERAPADWESWLAKASGASFAARAGFLETVERVWPRARVLYFTARRGERLAGGVCVAASVRLGLTWARSLPFGTYGGPMVSADDPDPASVRAALARAFEEWLSAERVAGGEVVQAPISSRLEREAGPDPAWSALASGITTGQTHVVDLTPGAEAIIAEMHRESRRVLRQAERWGVTIEEDAEALPAVHRFYLDQAKAWRGHRPYPLAFLEALVRHPSRFARLLVARRAGRVEAGILVLSGGGESFVWWSGAARSSRQSLSYPSLVRRAMECACSAGDARLNLGASGGLERLEHFKRSLGAAPRPFWVYHLRPRRDDWVYRVYAWLRAARRLRRSKLGPRDAVQLTS</sequence>
<dbReference type="AlphaFoldDB" id="A0A538TCW3"/>
<name>A0A538TCW3_UNCEI</name>
<dbReference type="InterPro" id="IPR016181">
    <property type="entry name" value="Acyl_CoA_acyltransferase"/>
</dbReference>
<dbReference type="Gene3D" id="3.40.630.30">
    <property type="match status" value="1"/>
</dbReference>